<organism evidence="1 2">
    <name type="scientific">Paenibacillus macquariensis</name>
    <dbReference type="NCBI Taxonomy" id="948756"/>
    <lineage>
        <taxon>Bacteria</taxon>
        <taxon>Bacillati</taxon>
        <taxon>Bacillota</taxon>
        <taxon>Bacilli</taxon>
        <taxon>Bacillales</taxon>
        <taxon>Paenibacillaceae</taxon>
        <taxon>Paenibacillus</taxon>
    </lineage>
</organism>
<name>A0ABY1KE46_9BACL</name>
<dbReference type="Proteomes" id="UP000186666">
    <property type="component" value="Unassembled WGS sequence"/>
</dbReference>
<evidence type="ECO:0000313" key="1">
    <source>
        <dbReference type="EMBL" id="SIR69391.1"/>
    </source>
</evidence>
<keyword evidence="2" id="KW-1185">Reference proteome</keyword>
<gene>
    <name evidence="1" type="ORF">SAMN05421578_1354</name>
</gene>
<comment type="caution">
    <text evidence="1">The sequence shown here is derived from an EMBL/GenBank/DDBJ whole genome shotgun (WGS) entry which is preliminary data.</text>
</comment>
<dbReference type="EMBL" id="FTNK01000035">
    <property type="protein sequence ID" value="SIR69391.1"/>
    <property type="molecule type" value="Genomic_DNA"/>
</dbReference>
<evidence type="ECO:0000313" key="2">
    <source>
        <dbReference type="Proteomes" id="UP000186666"/>
    </source>
</evidence>
<accession>A0ABY1KE46</accession>
<proteinExistence type="predicted"/>
<reference evidence="1 2" key="1">
    <citation type="submission" date="2017-01" db="EMBL/GenBank/DDBJ databases">
        <authorList>
            <person name="Varghese N."/>
            <person name="Submissions S."/>
        </authorList>
    </citation>
    <scope>NUCLEOTIDE SEQUENCE [LARGE SCALE GENOMIC DNA]</scope>
    <source>
        <strain evidence="1 2">ATCC 23464</strain>
    </source>
</reference>
<protein>
    <submittedName>
        <fullName evidence="1">Uncharacterized protein</fullName>
    </submittedName>
</protein>
<sequence>MYLSELWKLGRSLCGEELLEDASSVIQNSLDNKSIYGSQVTQLKNFFCR</sequence>